<feature type="compositionally biased region" description="Basic and acidic residues" evidence="1">
    <location>
        <begin position="88"/>
        <end position="105"/>
    </location>
</feature>
<evidence type="ECO:0000256" key="1">
    <source>
        <dbReference type="SAM" id="MobiDB-lite"/>
    </source>
</evidence>
<proteinExistence type="predicted"/>
<dbReference type="GeneID" id="117679749"/>
<feature type="compositionally biased region" description="Basic and acidic residues" evidence="1">
    <location>
        <begin position="21"/>
        <end position="39"/>
    </location>
</feature>
<feature type="compositionally biased region" description="Basic and acidic residues" evidence="1">
    <location>
        <begin position="49"/>
        <end position="62"/>
    </location>
</feature>
<sequence>MEPLLTELYSLKSPQGPPAQAKREAVPRLPWERRGDNGRAESPYQKPSEQLEQRRREPRGCEKPPGAGAERPRQSDRGDRGPPPQPPEGREQQRRLQEGLEHREPLQPASWTLDFESESAQEEIYWGCFYFFPWLRMCWRDRRDPS</sequence>
<reference evidence="3" key="1">
    <citation type="submission" date="2025-08" db="UniProtKB">
        <authorList>
            <consortium name="RefSeq"/>
        </authorList>
    </citation>
    <scope>IDENTIFICATION</scope>
    <source>
        <tissue evidence="3">Blood</tissue>
    </source>
</reference>
<accession>A0ABM3YWB7</accession>
<protein>
    <submittedName>
        <fullName evidence="3">Activating signal cointegrator 1 complex subunit 2 homolog</fullName>
    </submittedName>
</protein>
<dbReference type="RefSeq" id="XP_060540421.1">
    <property type="nucleotide sequence ID" value="XM_060684438.1"/>
</dbReference>
<feature type="region of interest" description="Disordered" evidence="1">
    <location>
        <begin position="1"/>
        <end position="111"/>
    </location>
</feature>
<evidence type="ECO:0000313" key="2">
    <source>
        <dbReference type="Proteomes" id="UP001652622"/>
    </source>
</evidence>
<dbReference type="Proteomes" id="UP001652622">
    <property type="component" value="Unplaced"/>
</dbReference>
<feature type="compositionally biased region" description="Basic and acidic residues" evidence="1">
    <location>
        <begin position="70"/>
        <end position="80"/>
    </location>
</feature>
<name>A0ABM3YWB7_PANGU</name>
<keyword evidence="2" id="KW-1185">Reference proteome</keyword>
<gene>
    <name evidence="3" type="primary">LOC117679749</name>
</gene>
<evidence type="ECO:0000313" key="3">
    <source>
        <dbReference type="RefSeq" id="XP_060540421.1"/>
    </source>
</evidence>
<organism evidence="2 3">
    <name type="scientific">Pantherophis guttatus</name>
    <name type="common">Corn snake</name>
    <name type="synonym">Elaphe guttata</name>
    <dbReference type="NCBI Taxonomy" id="94885"/>
    <lineage>
        <taxon>Eukaryota</taxon>
        <taxon>Metazoa</taxon>
        <taxon>Chordata</taxon>
        <taxon>Craniata</taxon>
        <taxon>Vertebrata</taxon>
        <taxon>Euteleostomi</taxon>
        <taxon>Lepidosauria</taxon>
        <taxon>Squamata</taxon>
        <taxon>Bifurcata</taxon>
        <taxon>Unidentata</taxon>
        <taxon>Episquamata</taxon>
        <taxon>Toxicofera</taxon>
        <taxon>Serpentes</taxon>
        <taxon>Colubroidea</taxon>
        <taxon>Colubridae</taxon>
        <taxon>Colubrinae</taxon>
        <taxon>Pantherophis</taxon>
    </lineage>
</organism>